<comment type="caution">
    <text evidence="1">The sequence shown here is derived from an EMBL/GenBank/DDBJ whole genome shotgun (WGS) entry which is preliminary data.</text>
</comment>
<keyword evidence="2" id="KW-1185">Reference proteome</keyword>
<evidence type="ECO:0000313" key="2">
    <source>
        <dbReference type="Proteomes" id="UP000475862"/>
    </source>
</evidence>
<gene>
    <name evidence="1" type="ORF">AGLY_003692</name>
</gene>
<dbReference type="AlphaFoldDB" id="A0A6G0TZF4"/>
<sequence>MYSLLFRNRFSFRSINVWSALRWLCIRVHTRYIDILHTFFTREPLSGNAADMASNIAILGNGLSSLLFFITIFGVNKLCCSLSSSCYTSSLVLNFFNKRTILIKYLVSHARYILSINYYHEILLNWCPDVHISSPIPSTLDTSDRLDLDAVSMNGRHSQTAFLDNNRLSSSAFFSG</sequence>
<protein>
    <submittedName>
        <fullName evidence="1">Uncharacterized protein</fullName>
    </submittedName>
</protein>
<dbReference type="EMBL" id="VYZN01000012">
    <property type="protein sequence ID" value="KAE9541701.1"/>
    <property type="molecule type" value="Genomic_DNA"/>
</dbReference>
<name>A0A6G0TZF4_APHGL</name>
<organism evidence="1 2">
    <name type="scientific">Aphis glycines</name>
    <name type="common">Soybean aphid</name>
    <dbReference type="NCBI Taxonomy" id="307491"/>
    <lineage>
        <taxon>Eukaryota</taxon>
        <taxon>Metazoa</taxon>
        <taxon>Ecdysozoa</taxon>
        <taxon>Arthropoda</taxon>
        <taxon>Hexapoda</taxon>
        <taxon>Insecta</taxon>
        <taxon>Pterygota</taxon>
        <taxon>Neoptera</taxon>
        <taxon>Paraneoptera</taxon>
        <taxon>Hemiptera</taxon>
        <taxon>Sternorrhyncha</taxon>
        <taxon>Aphidomorpha</taxon>
        <taxon>Aphidoidea</taxon>
        <taxon>Aphididae</taxon>
        <taxon>Aphidini</taxon>
        <taxon>Aphis</taxon>
        <taxon>Aphis</taxon>
    </lineage>
</organism>
<dbReference type="Proteomes" id="UP000475862">
    <property type="component" value="Unassembled WGS sequence"/>
</dbReference>
<evidence type="ECO:0000313" key="1">
    <source>
        <dbReference type="EMBL" id="KAE9541701.1"/>
    </source>
</evidence>
<accession>A0A6G0TZF4</accession>
<proteinExistence type="predicted"/>
<reference evidence="1 2" key="1">
    <citation type="submission" date="2019-08" db="EMBL/GenBank/DDBJ databases">
        <title>The genome of the soybean aphid Biotype 1, its phylome, world population structure and adaptation to the North American continent.</title>
        <authorList>
            <person name="Giordano R."/>
            <person name="Donthu R.K."/>
            <person name="Hernandez A.G."/>
            <person name="Wright C.L."/>
            <person name="Zimin A.V."/>
        </authorList>
    </citation>
    <scope>NUCLEOTIDE SEQUENCE [LARGE SCALE GENOMIC DNA]</scope>
    <source>
        <tissue evidence="1">Whole aphids</tissue>
    </source>
</reference>